<reference evidence="1" key="1">
    <citation type="submission" date="2023-04" db="EMBL/GenBank/DDBJ databases">
        <authorList>
            <consortium name="ELIXIR-Norway"/>
        </authorList>
    </citation>
    <scope>NUCLEOTIDE SEQUENCE [LARGE SCALE GENOMIC DNA]</scope>
</reference>
<dbReference type="EMBL" id="OX459961">
    <property type="protein sequence ID" value="CAI9166272.1"/>
    <property type="molecule type" value="Genomic_DNA"/>
</dbReference>
<gene>
    <name evidence="1" type="ORF">MRATA1EN1_LOCUS15234</name>
</gene>
<dbReference type="Proteomes" id="UP001176941">
    <property type="component" value="Chromosome 25"/>
</dbReference>
<evidence type="ECO:0008006" key="3">
    <source>
        <dbReference type="Google" id="ProtNLM"/>
    </source>
</evidence>
<name>A0ABN8Z0C6_RANTA</name>
<organism evidence="1 2">
    <name type="scientific">Rangifer tarandus platyrhynchus</name>
    <name type="common">Svalbard reindeer</name>
    <dbReference type="NCBI Taxonomy" id="3082113"/>
    <lineage>
        <taxon>Eukaryota</taxon>
        <taxon>Metazoa</taxon>
        <taxon>Chordata</taxon>
        <taxon>Craniata</taxon>
        <taxon>Vertebrata</taxon>
        <taxon>Euteleostomi</taxon>
        <taxon>Mammalia</taxon>
        <taxon>Eutheria</taxon>
        <taxon>Laurasiatheria</taxon>
        <taxon>Artiodactyla</taxon>
        <taxon>Ruminantia</taxon>
        <taxon>Pecora</taxon>
        <taxon>Cervidae</taxon>
        <taxon>Odocoileinae</taxon>
        <taxon>Rangifer</taxon>
    </lineage>
</organism>
<evidence type="ECO:0000313" key="1">
    <source>
        <dbReference type="EMBL" id="CAI9166272.1"/>
    </source>
</evidence>
<protein>
    <recommendedName>
        <fullName evidence="3">Secreted protein</fullName>
    </recommendedName>
</protein>
<keyword evidence="2" id="KW-1185">Reference proteome</keyword>
<accession>A0ABN8Z0C6</accession>
<sequence>MHTCVSSIARLCLTLCSPMDHSSPGFSVYGIFQARILEWVTISYSRGSSQPRDRNCVSCISCIGKWILYRATRETCVTNIPLFCRMLVIEQAMHRSGQGPWEISVPSSQFCCEPEGALFIPFTVFLFSWAPKSLQMVTAAMKLKDACCL</sequence>
<evidence type="ECO:0000313" key="2">
    <source>
        <dbReference type="Proteomes" id="UP001176941"/>
    </source>
</evidence>
<proteinExistence type="predicted"/>